<evidence type="ECO:0000313" key="3">
    <source>
        <dbReference type="Proteomes" id="UP000199360"/>
    </source>
</evidence>
<reference evidence="3" key="1">
    <citation type="submission" date="2016-06" db="EMBL/GenBank/DDBJ databases">
        <authorList>
            <person name="Varghese N."/>
            <person name="Submissions Spin"/>
        </authorList>
    </citation>
    <scope>NUCLEOTIDE SEQUENCE [LARGE SCALE GENOMIC DNA]</scope>
    <source>
        <strain evidence="3">DSM 45647</strain>
    </source>
</reference>
<evidence type="ECO:0000313" key="2">
    <source>
        <dbReference type="EMBL" id="SCG76233.1"/>
    </source>
</evidence>
<feature type="region of interest" description="Disordered" evidence="1">
    <location>
        <begin position="40"/>
        <end position="66"/>
    </location>
</feature>
<gene>
    <name evidence="2" type="ORF">GA0070213_11675</name>
</gene>
<dbReference type="EMBL" id="FMDM01000016">
    <property type="protein sequence ID" value="SCG76233.1"/>
    <property type="molecule type" value="Genomic_DNA"/>
</dbReference>
<keyword evidence="3" id="KW-1185">Reference proteome</keyword>
<evidence type="ECO:0000256" key="1">
    <source>
        <dbReference type="SAM" id="MobiDB-lite"/>
    </source>
</evidence>
<protein>
    <submittedName>
        <fullName evidence="2">Uncharacterized protein</fullName>
    </submittedName>
</protein>
<organism evidence="2 3">
    <name type="scientific">Micromonospora humi</name>
    <dbReference type="NCBI Taxonomy" id="745366"/>
    <lineage>
        <taxon>Bacteria</taxon>
        <taxon>Bacillati</taxon>
        <taxon>Actinomycetota</taxon>
        <taxon>Actinomycetes</taxon>
        <taxon>Micromonosporales</taxon>
        <taxon>Micromonosporaceae</taxon>
        <taxon>Micromonospora</taxon>
    </lineage>
</organism>
<sequence length="116" mass="11987">MATVAALVTLAAWRPPGILSVVLALVCVVLGMVTGVTITAARQPGGGGVETPRAQGWPAPDPGYGVDADTLEAIDPRAVRNLRTPAGHPVDADTLETLDPRSVRQQQRAGNGLSDR</sequence>
<name>A0A1C5K0D4_9ACTN</name>
<dbReference type="AlphaFoldDB" id="A0A1C5K0D4"/>
<accession>A0A1C5K0D4</accession>
<proteinExistence type="predicted"/>
<feature type="region of interest" description="Disordered" evidence="1">
    <location>
        <begin position="79"/>
        <end position="116"/>
    </location>
</feature>
<dbReference type="Proteomes" id="UP000199360">
    <property type="component" value="Unassembled WGS sequence"/>
</dbReference>